<proteinExistence type="predicted"/>
<accession>A0A087UIZ4</accession>
<dbReference type="EMBL" id="KK120005">
    <property type="protein sequence ID" value="KFM77333.1"/>
    <property type="molecule type" value="Genomic_DNA"/>
</dbReference>
<dbReference type="Proteomes" id="UP000054359">
    <property type="component" value="Unassembled WGS sequence"/>
</dbReference>
<evidence type="ECO:0000313" key="1">
    <source>
        <dbReference type="EMBL" id="KFM77333.1"/>
    </source>
</evidence>
<dbReference type="AlphaFoldDB" id="A0A087UIZ4"/>
<gene>
    <name evidence="1" type="ORF">X975_24830</name>
</gene>
<keyword evidence="2" id="KW-1185">Reference proteome</keyword>
<sequence length="51" mass="5597">MLVENIGNEKTLSTVQYDHFSKRSSTDLPVTGTCSSITVLATTTMLVKIHQ</sequence>
<protein>
    <submittedName>
        <fullName evidence="1">Uncharacterized protein</fullName>
    </submittedName>
</protein>
<evidence type="ECO:0000313" key="2">
    <source>
        <dbReference type="Proteomes" id="UP000054359"/>
    </source>
</evidence>
<feature type="non-terminal residue" evidence="1">
    <location>
        <position position="51"/>
    </location>
</feature>
<organism evidence="1 2">
    <name type="scientific">Stegodyphus mimosarum</name>
    <name type="common">African social velvet spider</name>
    <dbReference type="NCBI Taxonomy" id="407821"/>
    <lineage>
        <taxon>Eukaryota</taxon>
        <taxon>Metazoa</taxon>
        <taxon>Ecdysozoa</taxon>
        <taxon>Arthropoda</taxon>
        <taxon>Chelicerata</taxon>
        <taxon>Arachnida</taxon>
        <taxon>Araneae</taxon>
        <taxon>Araneomorphae</taxon>
        <taxon>Entelegynae</taxon>
        <taxon>Eresoidea</taxon>
        <taxon>Eresidae</taxon>
        <taxon>Stegodyphus</taxon>
    </lineage>
</organism>
<name>A0A087UIZ4_STEMI</name>
<reference evidence="1 2" key="1">
    <citation type="submission" date="2013-11" db="EMBL/GenBank/DDBJ databases">
        <title>Genome sequencing of Stegodyphus mimosarum.</title>
        <authorList>
            <person name="Bechsgaard J."/>
        </authorList>
    </citation>
    <scope>NUCLEOTIDE SEQUENCE [LARGE SCALE GENOMIC DNA]</scope>
</reference>